<sequence>MDGFHLRQNHHGRQHPELHDSDRAVHDDDPHDRELAVYGVHRRLRADCHPDHDSVHLHATLLCGRCDFRISQRIRIYAEKAQKALLIERLLSFSVRSINMPSYVPQLTIAKP</sequence>
<name>A0A644XLQ1_9ZZZZ</name>
<feature type="region of interest" description="Disordered" evidence="1">
    <location>
        <begin position="1"/>
        <end position="30"/>
    </location>
</feature>
<protein>
    <submittedName>
        <fullName evidence="2">Uncharacterized protein</fullName>
    </submittedName>
</protein>
<comment type="caution">
    <text evidence="2">The sequence shown here is derived from an EMBL/GenBank/DDBJ whole genome shotgun (WGS) entry which is preliminary data.</text>
</comment>
<dbReference type="AlphaFoldDB" id="A0A644XLQ1"/>
<reference evidence="2" key="1">
    <citation type="submission" date="2019-08" db="EMBL/GenBank/DDBJ databases">
        <authorList>
            <person name="Kucharzyk K."/>
            <person name="Murdoch R.W."/>
            <person name="Higgins S."/>
            <person name="Loffler F."/>
        </authorList>
    </citation>
    <scope>NUCLEOTIDE SEQUENCE</scope>
</reference>
<accession>A0A644XLQ1</accession>
<evidence type="ECO:0000313" key="2">
    <source>
        <dbReference type="EMBL" id="MPM17132.1"/>
    </source>
</evidence>
<dbReference type="EMBL" id="VSSQ01002739">
    <property type="protein sequence ID" value="MPM17132.1"/>
    <property type="molecule type" value="Genomic_DNA"/>
</dbReference>
<evidence type="ECO:0000256" key="1">
    <source>
        <dbReference type="SAM" id="MobiDB-lite"/>
    </source>
</evidence>
<organism evidence="2">
    <name type="scientific">bioreactor metagenome</name>
    <dbReference type="NCBI Taxonomy" id="1076179"/>
    <lineage>
        <taxon>unclassified sequences</taxon>
        <taxon>metagenomes</taxon>
        <taxon>ecological metagenomes</taxon>
    </lineage>
</organism>
<gene>
    <name evidence="2" type="ORF">SDC9_63517</name>
</gene>
<feature type="compositionally biased region" description="Basic and acidic residues" evidence="1">
    <location>
        <begin position="14"/>
        <end position="30"/>
    </location>
</feature>
<proteinExistence type="predicted"/>